<keyword evidence="1" id="KW-0645">Protease</keyword>
<dbReference type="EMBL" id="JBAHYK010000730">
    <property type="protein sequence ID" value="KAL0571686.1"/>
    <property type="molecule type" value="Genomic_DNA"/>
</dbReference>
<dbReference type="EC" id="3.4.11.18" evidence="1"/>
<accession>A0ABR3F8T7</accession>
<evidence type="ECO:0000313" key="1">
    <source>
        <dbReference type="EMBL" id="KAL0571686.1"/>
    </source>
</evidence>
<dbReference type="GO" id="GO:0004239">
    <property type="term" value="F:initiator methionyl aminopeptidase activity"/>
    <property type="evidence" value="ECO:0007669"/>
    <property type="project" value="UniProtKB-EC"/>
</dbReference>
<dbReference type="PANTHER" id="PTHR43330">
    <property type="entry name" value="METHIONINE AMINOPEPTIDASE"/>
    <property type="match status" value="1"/>
</dbReference>
<proteinExistence type="predicted"/>
<keyword evidence="1" id="KW-0378">Hydrolase</keyword>
<reference evidence="1 2" key="1">
    <citation type="submission" date="2024-02" db="EMBL/GenBank/DDBJ databases">
        <title>A draft genome for the cacao thread blight pathogen Marasmius crinis-equi.</title>
        <authorList>
            <person name="Cohen S.P."/>
            <person name="Baruah I.K."/>
            <person name="Amoako-Attah I."/>
            <person name="Bukari Y."/>
            <person name="Meinhardt L.W."/>
            <person name="Bailey B.A."/>
        </authorList>
    </citation>
    <scope>NUCLEOTIDE SEQUENCE [LARGE SCALE GENOMIC DNA]</scope>
    <source>
        <strain evidence="1 2">GH-76</strain>
    </source>
</reference>
<dbReference type="Proteomes" id="UP001465976">
    <property type="component" value="Unassembled WGS sequence"/>
</dbReference>
<dbReference type="Gene3D" id="3.90.230.10">
    <property type="entry name" value="Creatinase/methionine aminopeptidase superfamily"/>
    <property type="match status" value="1"/>
</dbReference>
<sequence length="53" mass="5830">MLNLGGNWGEVHWPDNWTATTVDGNRSAQFEETLLITETGVEVLTAGADWKPT</sequence>
<keyword evidence="1" id="KW-0031">Aminopeptidase</keyword>
<evidence type="ECO:0000313" key="2">
    <source>
        <dbReference type="Proteomes" id="UP001465976"/>
    </source>
</evidence>
<keyword evidence="2" id="KW-1185">Reference proteome</keyword>
<dbReference type="InterPro" id="IPR036005">
    <property type="entry name" value="Creatinase/aminopeptidase-like"/>
</dbReference>
<dbReference type="SUPFAM" id="SSF55920">
    <property type="entry name" value="Creatinase/aminopeptidase"/>
    <property type="match status" value="1"/>
</dbReference>
<organism evidence="1 2">
    <name type="scientific">Marasmius crinis-equi</name>
    <dbReference type="NCBI Taxonomy" id="585013"/>
    <lineage>
        <taxon>Eukaryota</taxon>
        <taxon>Fungi</taxon>
        <taxon>Dikarya</taxon>
        <taxon>Basidiomycota</taxon>
        <taxon>Agaricomycotina</taxon>
        <taxon>Agaricomycetes</taxon>
        <taxon>Agaricomycetidae</taxon>
        <taxon>Agaricales</taxon>
        <taxon>Marasmiineae</taxon>
        <taxon>Marasmiaceae</taxon>
        <taxon>Marasmius</taxon>
    </lineage>
</organism>
<comment type="caution">
    <text evidence="1">The sequence shown here is derived from an EMBL/GenBank/DDBJ whole genome shotgun (WGS) entry which is preliminary data.</text>
</comment>
<name>A0ABR3F8T7_9AGAR</name>
<dbReference type="PANTHER" id="PTHR43330:SF7">
    <property type="entry name" value="METHIONINE AMINOPEPTIDASE 1"/>
    <property type="match status" value="1"/>
</dbReference>
<protein>
    <submittedName>
        <fullName evidence="1">Methionine aminopeptidase 1</fullName>
        <ecNumber evidence="1">3.4.11.18</ecNumber>
    </submittedName>
</protein>
<gene>
    <name evidence="1" type="primary">fma1_3</name>
    <name evidence="1" type="ORF">V5O48_010273</name>
</gene>